<dbReference type="Proteomes" id="UP001052655">
    <property type="component" value="Unassembled WGS sequence"/>
</dbReference>
<keyword evidence="2" id="KW-1185">Reference proteome</keyword>
<evidence type="ECO:0000313" key="2">
    <source>
        <dbReference type="Proteomes" id="UP001052655"/>
    </source>
</evidence>
<name>A0ABQ3Q9G0_9ACTN</name>
<proteinExistence type="predicted"/>
<gene>
    <name evidence="1" type="ORF">Sdagh_56470</name>
</gene>
<dbReference type="InterPro" id="IPR025851">
    <property type="entry name" value="SUKH-4"/>
</dbReference>
<reference evidence="1" key="1">
    <citation type="submission" date="2024-05" db="EMBL/GenBank/DDBJ databases">
        <title>Whole genome shotgun sequence of Streptomyces daghestanicus NBRC 12762.</title>
        <authorList>
            <person name="Komaki H."/>
            <person name="Tamura T."/>
        </authorList>
    </citation>
    <scope>NUCLEOTIDE SEQUENCE</scope>
    <source>
        <strain evidence="1">NBRC 12762</strain>
    </source>
</reference>
<sequence length="221" mass="24245">MQVTTVTTVTTSAPTEAACRPAPSLLTLVRAATSVDDPSWTRAAVRRAPAGPETPLLWRTSTLIGCLALATGRRTVPAPDLPYRFLDREFGRGRVTRFEDVDIPPCLTHEPTRRFLRETGLPDRAFPFHRDRDEDIPLPTLAEFHEAGPALPAEASRHVRLGRLADGGTVTVDGTTGAVLTWREPTATFHPLAPDLPAFTLALWARHRATRLETTATEERA</sequence>
<organism evidence="1 2">
    <name type="scientific">Streptomyces daghestanicus</name>
    <dbReference type="NCBI Taxonomy" id="66885"/>
    <lineage>
        <taxon>Bacteria</taxon>
        <taxon>Bacillati</taxon>
        <taxon>Actinomycetota</taxon>
        <taxon>Actinomycetes</taxon>
        <taxon>Kitasatosporales</taxon>
        <taxon>Streptomycetaceae</taxon>
        <taxon>Streptomyces</taxon>
    </lineage>
</organism>
<evidence type="ECO:0000313" key="1">
    <source>
        <dbReference type="EMBL" id="GHI33917.1"/>
    </source>
</evidence>
<dbReference type="RefSeq" id="WP_190077277.1">
    <property type="nucleotide sequence ID" value="NZ_BMTC01000010.1"/>
</dbReference>
<protein>
    <submittedName>
        <fullName evidence="1">Uncharacterized protein</fullName>
    </submittedName>
</protein>
<accession>A0ABQ3Q9G0</accession>
<dbReference type="Pfam" id="PF14435">
    <property type="entry name" value="SUKH-4"/>
    <property type="match status" value="1"/>
</dbReference>
<comment type="caution">
    <text evidence="1">The sequence shown here is derived from an EMBL/GenBank/DDBJ whole genome shotgun (WGS) entry which is preliminary data.</text>
</comment>
<dbReference type="EMBL" id="BNDX01000016">
    <property type="protein sequence ID" value="GHI33917.1"/>
    <property type="molecule type" value="Genomic_DNA"/>
</dbReference>